<dbReference type="Gene3D" id="2.40.340.10">
    <property type="entry name" value="MoeA, C-terminal, domain IV"/>
    <property type="match status" value="1"/>
</dbReference>
<dbReference type="Gene3D" id="3.40.980.10">
    <property type="entry name" value="MoaB/Mog-like domain"/>
    <property type="match status" value="1"/>
</dbReference>
<keyword evidence="6" id="KW-0460">Magnesium</keyword>
<evidence type="ECO:0000256" key="1">
    <source>
        <dbReference type="ARBA" id="ARBA00002901"/>
    </source>
</evidence>
<dbReference type="SUPFAM" id="SSF63867">
    <property type="entry name" value="MoeA C-terminal domain-like"/>
    <property type="match status" value="1"/>
</dbReference>
<keyword evidence="6" id="KW-0808">Transferase</keyword>
<dbReference type="Pfam" id="PF03454">
    <property type="entry name" value="MoeA_C"/>
    <property type="match status" value="1"/>
</dbReference>
<dbReference type="AlphaFoldDB" id="Q1K2L7"/>
<keyword evidence="7" id="KW-0812">Transmembrane</keyword>
<comment type="catalytic activity">
    <reaction evidence="5">
        <text>adenylyl-molybdopterin + molybdate = Mo-molybdopterin + AMP + H(+)</text>
        <dbReference type="Rhea" id="RHEA:35047"/>
        <dbReference type="ChEBI" id="CHEBI:15378"/>
        <dbReference type="ChEBI" id="CHEBI:36264"/>
        <dbReference type="ChEBI" id="CHEBI:62727"/>
        <dbReference type="ChEBI" id="CHEBI:71302"/>
        <dbReference type="ChEBI" id="CHEBI:456215"/>
        <dbReference type="EC" id="2.10.1.1"/>
    </reaction>
</comment>
<dbReference type="Gene3D" id="3.90.105.10">
    <property type="entry name" value="Molybdopterin biosynthesis moea protein, domain 2"/>
    <property type="match status" value="1"/>
</dbReference>
<dbReference type="InterPro" id="IPR036688">
    <property type="entry name" value="MoeA_C_domain_IV_sf"/>
</dbReference>
<name>Q1K2L7_DESA6</name>
<dbReference type="PANTHER" id="PTHR10192">
    <property type="entry name" value="MOLYBDOPTERIN BIOSYNTHESIS PROTEIN"/>
    <property type="match status" value="1"/>
</dbReference>
<dbReference type="CDD" id="cd00887">
    <property type="entry name" value="MoeA"/>
    <property type="match status" value="1"/>
</dbReference>
<keyword evidence="6" id="KW-0479">Metal-binding</keyword>
<keyword evidence="7" id="KW-0472">Membrane</keyword>
<comment type="pathway">
    <text evidence="2 6">Cofactor biosynthesis; molybdopterin biosynthesis.</text>
</comment>
<evidence type="ECO:0000256" key="3">
    <source>
        <dbReference type="ARBA" id="ARBA00010763"/>
    </source>
</evidence>
<dbReference type="PANTHER" id="PTHR10192:SF5">
    <property type="entry name" value="GEPHYRIN"/>
    <property type="match status" value="1"/>
</dbReference>
<dbReference type="Pfam" id="PF00994">
    <property type="entry name" value="MoCF_biosynth"/>
    <property type="match status" value="1"/>
</dbReference>
<dbReference type="GO" id="GO:0005829">
    <property type="term" value="C:cytosol"/>
    <property type="evidence" value="ECO:0007669"/>
    <property type="project" value="TreeGrafter"/>
</dbReference>
<proteinExistence type="inferred from homology"/>
<dbReference type="SUPFAM" id="SSF53218">
    <property type="entry name" value="Molybdenum cofactor biosynthesis proteins"/>
    <property type="match status" value="1"/>
</dbReference>
<reference evidence="9" key="1">
    <citation type="submission" date="2006-05" db="EMBL/GenBank/DDBJ databases">
        <title>Annotation of the draft genome assembly of Desulfuromonas acetoxidans DSM 684.</title>
        <authorList>
            <consortium name="US DOE Joint Genome Institute (JGI-ORNL)"/>
            <person name="Larimer F."/>
            <person name="Land M."/>
            <person name="Hauser L."/>
        </authorList>
    </citation>
    <scope>NUCLEOTIDE SEQUENCE [LARGE SCALE GENOMIC DNA]</scope>
    <source>
        <strain evidence="9">DSM 684</strain>
    </source>
</reference>
<dbReference type="EMBL" id="AAEW02000003">
    <property type="protein sequence ID" value="EAT16864.1"/>
    <property type="molecule type" value="Genomic_DNA"/>
</dbReference>
<keyword evidence="4 6" id="KW-0501">Molybdenum cofactor biosynthesis</keyword>
<dbReference type="SMART" id="SM00852">
    <property type="entry name" value="MoCF_biosynth"/>
    <property type="match status" value="1"/>
</dbReference>
<dbReference type="OrthoDB" id="9804758at2"/>
<dbReference type="InterPro" id="IPR001453">
    <property type="entry name" value="MoaB/Mog_dom"/>
</dbReference>
<gene>
    <name evidence="9" type="ORF">Dace_2116</name>
</gene>
<dbReference type="InterPro" id="IPR036135">
    <property type="entry name" value="MoeA_linker/N_sf"/>
</dbReference>
<accession>Q1K2L7</accession>
<evidence type="ECO:0000256" key="6">
    <source>
        <dbReference type="RuleBase" id="RU365090"/>
    </source>
</evidence>
<evidence type="ECO:0000259" key="8">
    <source>
        <dbReference type="SMART" id="SM00852"/>
    </source>
</evidence>
<evidence type="ECO:0000256" key="2">
    <source>
        <dbReference type="ARBA" id="ARBA00005046"/>
    </source>
</evidence>
<keyword evidence="6" id="KW-0500">Molybdenum</keyword>
<dbReference type="GO" id="GO:0061599">
    <property type="term" value="F:molybdopterin molybdotransferase activity"/>
    <property type="evidence" value="ECO:0007669"/>
    <property type="project" value="UniProtKB-UniRule"/>
</dbReference>
<keyword evidence="10" id="KW-1185">Reference proteome</keyword>
<feature type="domain" description="MoaB/Mog" evidence="8">
    <location>
        <begin position="177"/>
        <end position="315"/>
    </location>
</feature>
<dbReference type="InterPro" id="IPR038987">
    <property type="entry name" value="MoeA-like"/>
</dbReference>
<dbReference type="NCBIfam" id="TIGR00177">
    <property type="entry name" value="molyb_syn"/>
    <property type="match status" value="1"/>
</dbReference>
<dbReference type="InterPro" id="IPR036425">
    <property type="entry name" value="MoaB/Mog-like_dom_sf"/>
</dbReference>
<dbReference type="SUPFAM" id="SSF63882">
    <property type="entry name" value="MoeA N-terminal region -like"/>
    <property type="match status" value="1"/>
</dbReference>
<evidence type="ECO:0000313" key="10">
    <source>
        <dbReference type="Proteomes" id="UP000005695"/>
    </source>
</evidence>
<evidence type="ECO:0000256" key="5">
    <source>
        <dbReference type="ARBA" id="ARBA00047317"/>
    </source>
</evidence>
<dbReference type="Pfam" id="PF03453">
    <property type="entry name" value="MoeA_N"/>
    <property type="match status" value="1"/>
</dbReference>
<comment type="cofactor">
    <cofactor evidence="6">
        <name>Mg(2+)</name>
        <dbReference type="ChEBI" id="CHEBI:18420"/>
    </cofactor>
</comment>
<dbReference type="InterPro" id="IPR005111">
    <property type="entry name" value="MoeA_C_domain_IV"/>
</dbReference>
<dbReference type="RefSeq" id="WP_005998339.1">
    <property type="nucleotide sequence ID" value="NZ_AAEW02000003.1"/>
</dbReference>
<dbReference type="Gene3D" id="2.170.190.11">
    <property type="entry name" value="Molybdopterin biosynthesis moea protein, domain 3"/>
    <property type="match status" value="1"/>
</dbReference>
<organism evidence="9 10">
    <name type="scientific">Desulfuromonas acetoxidans (strain DSM 684 / 11070)</name>
    <dbReference type="NCBI Taxonomy" id="281689"/>
    <lineage>
        <taxon>Bacteria</taxon>
        <taxon>Pseudomonadati</taxon>
        <taxon>Thermodesulfobacteriota</taxon>
        <taxon>Desulfuromonadia</taxon>
        <taxon>Desulfuromonadales</taxon>
        <taxon>Desulfuromonadaceae</taxon>
        <taxon>Desulfuromonas</taxon>
    </lineage>
</organism>
<comment type="function">
    <text evidence="1 6">Catalyzes the insertion of molybdate into adenylated molybdopterin with the concomitant release of AMP.</text>
</comment>
<feature type="transmembrane region" description="Helical" evidence="7">
    <location>
        <begin position="290"/>
        <end position="310"/>
    </location>
</feature>
<dbReference type="InterPro" id="IPR005110">
    <property type="entry name" value="MoeA_linker/N"/>
</dbReference>
<dbReference type="GO" id="GO:0006777">
    <property type="term" value="P:Mo-molybdopterin cofactor biosynthetic process"/>
    <property type="evidence" value="ECO:0007669"/>
    <property type="project" value="UniProtKB-UniRule"/>
</dbReference>
<evidence type="ECO:0000256" key="4">
    <source>
        <dbReference type="ARBA" id="ARBA00023150"/>
    </source>
</evidence>
<dbReference type="GO" id="GO:0046872">
    <property type="term" value="F:metal ion binding"/>
    <property type="evidence" value="ECO:0007669"/>
    <property type="project" value="UniProtKB-UniRule"/>
</dbReference>
<reference evidence="9" key="2">
    <citation type="submission" date="2006-05" db="EMBL/GenBank/DDBJ databases">
        <title>Sequencing of the draft genome and assembly of Desulfuromonas acetoxidans DSM 684.</title>
        <authorList>
            <consortium name="US DOE Joint Genome Institute (JGI-PGF)"/>
            <person name="Copeland A."/>
            <person name="Lucas S."/>
            <person name="Lapidus A."/>
            <person name="Barry K."/>
            <person name="Detter J.C."/>
            <person name="Glavina del Rio T."/>
            <person name="Hammon N."/>
            <person name="Israni S."/>
            <person name="Dalin E."/>
            <person name="Tice H."/>
            <person name="Bruce D."/>
            <person name="Pitluck S."/>
            <person name="Richardson P."/>
        </authorList>
    </citation>
    <scope>NUCLEOTIDE SEQUENCE [LARGE SCALE GENOMIC DNA]</scope>
    <source>
        <strain evidence="9">DSM 684</strain>
    </source>
</reference>
<comment type="caution">
    <text evidence="9">The sequence shown here is derived from an EMBL/GenBank/DDBJ whole genome shotgun (WGS) entry which is preliminary data.</text>
</comment>
<evidence type="ECO:0000256" key="7">
    <source>
        <dbReference type="SAM" id="Phobius"/>
    </source>
</evidence>
<keyword evidence="7" id="KW-1133">Transmembrane helix</keyword>
<comment type="similarity">
    <text evidence="3 6">Belongs to the MoeA family.</text>
</comment>
<dbReference type="Proteomes" id="UP000005695">
    <property type="component" value="Unassembled WGS sequence"/>
</dbReference>
<evidence type="ECO:0000313" key="9">
    <source>
        <dbReference type="EMBL" id="EAT16864.1"/>
    </source>
</evidence>
<dbReference type="EC" id="2.10.1.1" evidence="6"/>
<protein>
    <recommendedName>
        <fullName evidence="6">Molybdopterin molybdenumtransferase</fullName>
        <ecNumber evidence="6">2.10.1.1</ecNumber>
    </recommendedName>
</protein>
<sequence length="403" mass="43488">MMKDIAELPLPDAQRILIDAARPMATEVISTRSALGRVLAEDIVTPYAFPDTPRSAVDGYALNQVGLSNYQIVATLGAGQLPEQPLHAGQAAAVMTGATVPQGSIAVVRVEDVAVDGNLLTVQSEVKKKENINRIGEEMEAGVCILQAGTRLTPVNFSVLCCAGIAEVKVHCLPRVGILVTGDEVLQLGQTHKPGSVFDSNRHFLVSSLAQLGIECQVLGPVKDNEVTIRESLEQLSAQCDLVITSGGVSMGKYDFIRPLLQSSGYRMLVNRTKIKPGRPLMVASKDDTLFFGMPGYPTACLVNFFYFLLPAVKRMMGLNDVLPPTRKVRLADDLKGRKGRWDVLRMQVKGEPGDVLAYRAASQLTSHFMNMGMCDGLVLLGGECDGINSGTEVDLLDFALQF</sequence>
<dbReference type="UniPathway" id="UPA00344"/>